<dbReference type="Proteomes" id="UP000094844">
    <property type="component" value="Unassembled WGS sequence"/>
</dbReference>
<name>A0A1C6YVX7_HAFAL</name>
<dbReference type="AlphaFoldDB" id="A0A1C6YVX7"/>
<reference evidence="1 2" key="1">
    <citation type="submission" date="2016-09" db="EMBL/GenBank/DDBJ databases">
        <authorList>
            <person name="Capua I."/>
            <person name="De Benedictis P."/>
            <person name="Joannis T."/>
            <person name="Lombin L.H."/>
            <person name="Cattoli G."/>
        </authorList>
    </citation>
    <scope>NUCLEOTIDE SEQUENCE [LARGE SCALE GENOMIC DNA]</scope>
    <source>
        <strain evidence="1 2">GB001</strain>
    </source>
</reference>
<organism evidence="1 2">
    <name type="scientific">Hafnia alvei</name>
    <dbReference type="NCBI Taxonomy" id="569"/>
    <lineage>
        <taxon>Bacteria</taxon>
        <taxon>Pseudomonadati</taxon>
        <taxon>Pseudomonadota</taxon>
        <taxon>Gammaproteobacteria</taxon>
        <taxon>Enterobacterales</taxon>
        <taxon>Hafniaceae</taxon>
        <taxon>Hafnia</taxon>
    </lineage>
</organism>
<sequence length="51" mass="6094">MSLSKKNDNYINFEDLELQLSGLHIDIGVKKKELKEHQKSARKLKHRLKKY</sequence>
<evidence type="ECO:0000313" key="2">
    <source>
        <dbReference type="Proteomes" id="UP000094844"/>
    </source>
</evidence>
<dbReference type="EMBL" id="FMIQ01000006">
    <property type="protein sequence ID" value="SCM50949.1"/>
    <property type="molecule type" value="Genomic_DNA"/>
</dbReference>
<protein>
    <submittedName>
        <fullName evidence="1">Uncharacterized protein</fullName>
    </submittedName>
</protein>
<gene>
    <name evidence="1" type="ORF">BN1044_00398</name>
</gene>
<accession>A0A1C6YVX7</accession>
<evidence type="ECO:0000313" key="1">
    <source>
        <dbReference type="EMBL" id="SCM50949.1"/>
    </source>
</evidence>
<proteinExistence type="predicted"/>